<organism evidence="2 3">
    <name type="scientific">Linnemannia elongata AG-77</name>
    <dbReference type="NCBI Taxonomy" id="1314771"/>
    <lineage>
        <taxon>Eukaryota</taxon>
        <taxon>Fungi</taxon>
        <taxon>Fungi incertae sedis</taxon>
        <taxon>Mucoromycota</taxon>
        <taxon>Mortierellomycotina</taxon>
        <taxon>Mortierellomycetes</taxon>
        <taxon>Mortierellales</taxon>
        <taxon>Mortierellaceae</taxon>
        <taxon>Linnemannia</taxon>
    </lineage>
</organism>
<dbReference type="AlphaFoldDB" id="A0A197KBD4"/>
<evidence type="ECO:0000256" key="1">
    <source>
        <dbReference type="SAM" id="Phobius"/>
    </source>
</evidence>
<evidence type="ECO:0000313" key="3">
    <source>
        <dbReference type="Proteomes" id="UP000078512"/>
    </source>
</evidence>
<feature type="transmembrane region" description="Helical" evidence="1">
    <location>
        <begin position="144"/>
        <end position="171"/>
    </location>
</feature>
<feature type="transmembrane region" description="Helical" evidence="1">
    <location>
        <begin position="96"/>
        <end position="123"/>
    </location>
</feature>
<sequence length="214" mass="25033">MRTLTRRILMTLMRKTRMMTLMMTKKRKKKRWSLELSTTPVVGSIVTRAPMSCRSRTLLDPLLRKAFFFLYIPFDDCAGSFFNSFSMSDVFPSLSFLYIFHTVLTYSLIPSSSLSFIFSLDIIMHPYISPFTSHLPLLQYISRILPPFLHFTFCSSYFLLLVFVLHFISIIHEHFSFPSPLPSYLPHCRNPSIAMPNIRLSFTCTLSFIMHQKK</sequence>
<keyword evidence="1" id="KW-0472">Membrane</keyword>
<name>A0A197KBD4_9FUNG</name>
<keyword evidence="1" id="KW-0812">Transmembrane</keyword>
<evidence type="ECO:0000313" key="2">
    <source>
        <dbReference type="EMBL" id="OAQ34800.1"/>
    </source>
</evidence>
<keyword evidence="3" id="KW-1185">Reference proteome</keyword>
<dbReference type="Proteomes" id="UP000078512">
    <property type="component" value="Unassembled WGS sequence"/>
</dbReference>
<protein>
    <submittedName>
        <fullName evidence="2">Uncharacterized protein</fullName>
    </submittedName>
</protein>
<proteinExistence type="predicted"/>
<dbReference type="EMBL" id="KV442016">
    <property type="protein sequence ID" value="OAQ34800.1"/>
    <property type="molecule type" value="Genomic_DNA"/>
</dbReference>
<accession>A0A197KBD4</accession>
<reference evidence="2 3" key="1">
    <citation type="submission" date="2016-05" db="EMBL/GenBank/DDBJ databases">
        <title>Genome sequencing reveals origins of a unique bacterial endosymbiosis in the earliest lineages of terrestrial Fungi.</title>
        <authorList>
            <consortium name="DOE Joint Genome Institute"/>
            <person name="Uehling J."/>
            <person name="Gryganskyi A."/>
            <person name="Hameed K."/>
            <person name="Tschaplinski T."/>
            <person name="Misztal P."/>
            <person name="Wu S."/>
            <person name="Desiro A."/>
            <person name="Vande Pol N."/>
            <person name="Du Z.-Y."/>
            <person name="Zienkiewicz A."/>
            <person name="Zienkiewicz K."/>
            <person name="Morin E."/>
            <person name="Tisserant E."/>
            <person name="Splivallo R."/>
            <person name="Hainaut M."/>
            <person name="Henrissat B."/>
            <person name="Ohm R."/>
            <person name="Kuo A."/>
            <person name="Yan J."/>
            <person name="Lipzen A."/>
            <person name="Nolan M."/>
            <person name="Labutti K."/>
            <person name="Barry K."/>
            <person name="Goldstein A."/>
            <person name="Labbe J."/>
            <person name="Schadt C."/>
            <person name="Tuskan G."/>
            <person name="Grigoriev I."/>
            <person name="Martin F."/>
            <person name="Vilgalys R."/>
            <person name="Bonito G."/>
        </authorList>
    </citation>
    <scope>NUCLEOTIDE SEQUENCE [LARGE SCALE GENOMIC DNA]</scope>
    <source>
        <strain evidence="2 3">AG-77</strain>
    </source>
</reference>
<keyword evidence="1" id="KW-1133">Transmembrane helix</keyword>
<gene>
    <name evidence="2" type="ORF">K457DRAFT_713495</name>
</gene>